<dbReference type="PRINTS" id="PR00507">
    <property type="entry name" value="N12N6MTFRASE"/>
</dbReference>
<dbReference type="Proteomes" id="UP000013190">
    <property type="component" value="Unassembled WGS sequence"/>
</dbReference>
<dbReference type="InterPro" id="IPR027417">
    <property type="entry name" value="P-loop_NTPase"/>
</dbReference>
<dbReference type="Gene3D" id="3.40.1350.10">
    <property type="match status" value="1"/>
</dbReference>
<dbReference type="PROSITE" id="PS00092">
    <property type="entry name" value="N6_MTASE"/>
    <property type="match status" value="1"/>
</dbReference>
<dbReference type="Pfam" id="PF22240">
    <property type="entry name" value="ISP_coupler"/>
    <property type="match status" value="1"/>
</dbReference>
<evidence type="ECO:0000256" key="2">
    <source>
        <dbReference type="ARBA" id="ARBA00022679"/>
    </source>
</evidence>
<dbReference type="Pfam" id="PF13156">
    <property type="entry name" value="Mrr_cat_2"/>
    <property type="match status" value="1"/>
</dbReference>
<dbReference type="SMART" id="SM00490">
    <property type="entry name" value="HELICc"/>
    <property type="match status" value="1"/>
</dbReference>
<evidence type="ECO:0000313" key="6">
    <source>
        <dbReference type="Proteomes" id="UP000013190"/>
    </source>
</evidence>
<dbReference type="InterPro" id="IPR001650">
    <property type="entry name" value="Helicase_C-like"/>
</dbReference>
<dbReference type="Pfam" id="PF04851">
    <property type="entry name" value="ResIII"/>
    <property type="match status" value="1"/>
</dbReference>
<feature type="region of interest" description="Disordered" evidence="3">
    <location>
        <begin position="686"/>
        <end position="711"/>
    </location>
</feature>
<reference evidence="5 6" key="2">
    <citation type="journal article" date="2016" name="Int. J. Syst. Evol. Microbiol.">
        <title>Taxonomy of haemolytic and/or proteolytic strains of the genus Acinetobacter with the proposal of Acinetobacter courvalinii sp. nov. (genomic species 14 sensu Bouvet &amp; Jeanjean), Acinetobacter dispersus sp. nov. (genomic species 17), Acinetobacter modestus sp. nov., Acinetobacter proteolyticus sp. nov. and Acinetobacter vivianii sp. nov.</title>
        <authorList>
            <person name="Nemec A."/>
            <person name="Radolfova-Krizova L."/>
            <person name="Maixnerova M."/>
            <person name="Vrestiakova E."/>
            <person name="Jezek P."/>
            <person name="Sedo O."/>
        </authorList>
    </citation>
    <scope>NUCLEOTIDE SEQUENCE [LARGE SCALE GENOMIC DNA]</scope>
    <source>
        <strain evidence="5 6">NIPH 236</strain>
    </source>
</reference>
<feature type="domain" description="Helicase ATP-binding" evidence="4">
    <location>
        <begin position="180"/>
        <end position="384"/>
    </location>
</feature>
<dbReference type="CDD" id="cd22333">
    <property type="entry name" value="LlaBIII_nuclease-like"/>
    <property type="match status" value="1"/>
</dbReference>
<dbReference type="Gene3D" id="3.40.50.150">
    <property type="entry name" value="Vaccinia Virus protein VP39"/>
    <property type="match status" value="1"/>
</dbReference>
<dbReference type="InterPro" id="IPR039442">
    <property type="entry name" value="Mrr-like_dom"/>
</dbReference>
<gene>
    <name evidence="5" type="ORF">F992_00805</name>
</gene>
<dbReference type="Gene3D" id="3.40.50.300">
    <property type="entry name" value="P-loop containing nucleotide triphosphate hydrolases"/>
    <property type="match status" value="2"/>
</dbReference>
<dbReference type="InterPro" id="IPR029063">
    <property type="entry name" value="SAM-dependent_MTases_sf"/>
</dbReference>
<dbReference type="SUPFAM" id="SSF52540">
    <property type="entry name" value="P-loop containing nucleoside triphosphate hydrolases"/>
    <property type="match status" value="2"/>
</dbReference>
<accession>A0ABP2U0F8</accession>
<evidence type="ECO:0000256" key="3">
    <source>
        <dbReference type="SAM" id="MobiDB-lite"/>
    </source>
</evidence>
<keyword evidence="1" id="KW-0489">Methyltransferase</keyword>
<dbReference type="InterPro" id="IPR011856">
    <property type="entry name" value="tRNA_endonuc-like_dom_sf"/>
</dbReference>
<evidence type="ECO:0000259" key="4">
    <source>
        <dbReference type="PROSITE" id="PS51192"/>
    </source>
</evidence>
<dbReference type="CDD" id="cd18785">
    <property type="entry name" value="SF2_C"/>
    <property type="match status" value="1"/>
</dbReference>
<evidence type="ECO:0000256" key="1">
    <source>
        <dbReference type="ARBA" id="ARBA00022603"/>
    </source>
</evidence>
<proteinExistence type="predicted"/>
<dbReference type="InterPro" id="IPR011335">
    <property type="entry name" value="Restrct_endonuc-II-like"/>
</dbReference>
<name>A0ABP2U0F8_9GAMM</name>
<dbReference type="RefSeq" id="WP_004660060.1">
    <property type="nucleotide sequence ID" value="NZ_BMDV01000003.1"/>
</dbReference>
<dbReference type="PANTHER" id="PTHR47396">
    <property type="entry name" value="TYPE I RESTRICTION ENZYME ECOKI R PROTEIN"/>
    <property type="match status" value="1"/>
</dbReference>
<reference evidence="6" key="1">
    <citation type="submission" date="2013-02" db="EMBL/GenBank/DDBJ databases">
        <title>The Genome Sequence of Acinetobacter sp. NIPH 236.</title>
        <authorList>
            <consortium name="The Broad Institute Genome Sequencing Platform"/>
            <consortium name="The Broad Institute Genome Sequencing Center for Infectious Disease"/>
            <person name="Cerqueira G."/>
            <person name="Feldgarden M."/>
            <person name="Courvalin P."/>
            <person name="Perichon B."/>
            <person name="Grillot-Courvalin C."/>
            <person name="Clermont D."/>
            <person name="Rocha E."/>
            <person name="Yoon E.-J."/>
            <person name="Nemec A."/>
            <person name="Walker B."/>
            <person name="Young S.K."/>
            <person name="Zeng Q."/>
            <person name="Gargeya S."/>
            <person name="Fitzgerald M."/>
            <person name="Haas B."/>
            <person name="Abouelleil A."/>
            <person name="Alvarado L."/>
            <person name="Arachchi H.M."/>
            <person name="Berlin A.M."/>
            <person name="Chapman S.B."/>
            <person name="Dewar J."/>
            <person name="Goldberg J."/>
            <person name="Griggs A."/>
            <person name="Gujja S."/>
            <person name="Hansen M."/>
            <person name="Howarth C."/>
            <person name="Imamovic A."/>
            <person name="Larimer J."/>
            <person name="McCowan C."/>
            <person name="Murphy C."/>
            <person name="Neiman D."/>
            <person name="Pearson M."/>
            <person name="Priest M."/>
            <person name="Roberts A."/>
            <person name="Saif S."/>
            <person name="Shea T."/>
            <person name="Sisk P."/>
            <person name="Sykes S."/>
            <person name="Wortman J."/>
            <person name="Nusbaum C."/>
            <person name="Birren B."/>
        </authorList>
    </citation>
    <scope>NUCLEOTIDE SEQUENCE [LARGE SCALE GENOMIC DNA]</scope>
    <source>
        <strain evidence="6">NIPH 236</strain>
    </source>
</reference>
<dbReference type="Pfam" id="PF18135">
    <property type="entry name" value="Type_ISP_C"/>
    <property type="match status" value="1"/>
</dbReference>
<dbReference type="InterPro" id="IPR002052">
    <property type="entry name" value="DNA_methylase_N6_adenine_CS"/>
</dbReference>
<dbReference type="SUPFAM" id="SSF52980">
    <property type="entry name" value="Restriction endonuclease-like"/>
    <property type="match status" value="1"/>
</dbReference>
<comment type="caution">
    <text evidence="5">The sequence shown here is derived from an EMBL/GenBank/DDBJ whole genome shotgun (WGS) entry which is preliminary data.</text>
</comment>
<dbReference type="PROSITE" id="PS51192">
    <property type="entry name" value="HELICASE_ATP_BIND_1"/>
    <property type="match status" value="1"/>
</dbReference>
<dbReference type="GeneID" id="92834226"/>
<dbReference type="InterPro" id="IPR006935">
    <property type="entry name" value="Helicase/UvrB_N"/>
</dbReference>
<dbReference type="InterPro" id="IPR050742">
    <property type="entry name" value="Helicase_Restrict-Modif_Enz"/>
</dbReference>
<dbReference type="InterPro" id="IPR053980">
    <property type="entry name" value="ISP_coupler"/>
</dbReference>
<dbReference type="EMBL" id="APOJ01000016">
    <property type="protein sequence ID" value="ENU27973.1"/>
    <property type="molecule type" value="Genomic_DNA"/>
</dbReference>
<keyword evidence="6" id="KW-1185">Reference proteome</keyword>
<dbReference type="PANTHER" id="PTHR47396:SF1">
    <property type="entry name" value="ATP-DEPENDENT HELICASE IRC3-RELATED"/>
    <property type="match status" value="1"/>
</dbReference>
<keyword evidence="2" id="KW-0808">Transferase</keyword>
<dbReference type="Pfam" id="PF00271">
    <property type="entry name" value="Helicase_C"/>
    <property type="match status" value="1"/>
</dbReference>
<sequence length="1635" mass="184764">MSVFFDLINTYRTAAKSEREKGTYFEALCIKYFENEPYYVDLFAQVQTYTDWAKAQGLSGKDTGIDLVATTKDGEFHAIQCKLYDADRKVSKAEIDSFLSAASRTYFKRRYIVSTTHAWSDNALATLENQDPPVTKIDLEILEQSVIDWSKFAEKKQVVFKPKKELRDHQKAALSSVKIGLYEQKLDRGKLIMACGTGKTFTSLKIAEACAGAGKRVLFLVPSLSLLSQTLTEWTQESTTPLHSYAVCSDTEIGKKKDATAIDAVTTLEHELQYPATTNPEKLAENVEHHHDADHMTVVFSTYHSIQTVSDAQNNEGMGEFDLIICDEAHRTTGSTHDSENDSNFVKIHDAGFILGKKRLYMTATPRIFSDDVKNNASDYTLFSMDNEKLFGETLYTINFSEAVKRGLLVDYKVIVLTVDSDTIINKIGSTITENSEIVVDDAARIVGCWKALSKQGIHADLEEDTAPMQRALAFCQVIDQTAKARKHQVSSNRIASIFQTVVEAYQKAEAKEGNEISHRLFCQAQHVDGGMGADKKEQRLNWLKATPEPQHDDDGAERPVCRVLSNVRCLSEGVDVPALDAVLFLTPRNSQVDVVQSVGRVMRLAPNKTMGYVILPVVIPPNVDANKALDDNQTYKVVWQVLNALRSHDDRFDAMINKMDLTGIDRSKMEIIAISDKVAAKAKKKGAGKGGSTIGTPSKKSKKDDVEDTQHSFSFESGEIERAIVAKVVQKVGNRHHWEDWANDIAKIAQTHIKLITDILERPECEKERAVFEEFAHEIRDDLNNAVSDAEIIEMLAQHLITKPVFDALFDEYSFAAHNPMAIAMQKVLDVLDQHQLDSETEALQRFYDSVKLRASGIDSAEGKQKIIVELYDKFFRNAFPRMTERLGIVYTPVEVVDFIIHSVNDVLQQEFGKSFADEGVHVLDAFTGTGTFISRLLQSGLIPPKKLTYKYKNEIHANELVLLAYYIAAINIEAVYHSQIIDEYTPFEGICLTDTFQMYEKEDLVDQVLVENSARRKRQKSLDIQVIIGNPPYSAGQDSANDNNQNVKYSFLDSRISETYALHSNATLKNSLYDSYIRAIRWASDRIGEQGVVGFVTNAGFIDSNVASGLRKCLHEEFGNLYIFNLKGAIRGKSGDLAKKEGTNVFNILTGVAITIFVKNKLTIRENKIFYAEIGEYLDRKMKLDKLTELKSINGITTWKEIAPDIHNDWINQRDNSFNDNIVIGNKKDKLNSALFLNYTHGLKTNRDAWVYNSSLSSLKRNIDSMIKIYDRELDKCNSLPSFDFDNDVTQDPKLINWTRGLRGDFLKGKKIDTSSDSTRYALYRPYTTSWVFYSKQLNELQGQIPKIFPSNSVSNLVIMLKQRWNKEGQLALITNMIPDLQPDGGTQCFPLYLYEEVTQDKKVGSGDLFDESLALTVTETKYERKDGISDEGLQHFQTAYPSEQITKEDIFYYTYGLLHSEEYRTRYADNLTKELPRIPCVKKAEDFWAFSKAGRDLAHWHLNYETVDPYKATLDTGSTAYSQLTSEDFYVEKMKFAKRGEKGTVVYNKRITVKGIPLEAYDYVVNGKPALEWVMERQGVSTHKESGIVNDANDWANETMNNAAYPLELFLRVITVSLETMKIVRSLPKLDI</sequence>
<organism evidence="5 6">
    <name type="scientific">Acinetobacter modestus</name>
    <dbReference type="NCBI Taxonomy" id="1776740"/>
    <lineage>
        <taxon>Bacteria</taxon>
        <taxon>Pseudomonadati</taxon>
        <taxon>Pseudomonadota</taxon>
        <taxon>Gammaproteobacteria</taxon>
        <taxon>Moraxellales</taxon>
        <taxon>Moraxellaceae</taxon>
        <taxon>Acinetobacter</taxon>
    </lineage>
</organism>
<dbReference type="SMART" id="SM00487">
    <property type="entry name" value="DEXDc"/>
    <property type="match status" value="1"/>
</dbReference>
<dbReference type="InterPro" id="IPR014001">
    <property type="entry name" value="Helicase_ATP-bd"/>
</dbReference>
<protein>
    <recommendedName>
        <fullName evidence="4">Helicase ATP-binding domain-containing protein</fullName>
    </recommendedName>
</protein>
<dbReference type="InterPro" id="IPR041635">
    <property type="entry name" value="Type_ISP_LLaBIII_C"/>
</dbReference>
<evidence type="ECO:0000313" key="5">
    <source>
        <dbReference type="EMBL" id="ENU27973.1"/>
    </source>
</evidence>
<dbReference type="SUPFAM" id="SSF53335">
    <property type="entry name" value="S-adenosyl-L-methionine-dependent methyltransferases"/>
    <property type="match status" value="1"/>
</dbReference>